<protein>
    <submittedName>
        <fullName evidence="2">Uncharacterized protein involved in outer membrane biogenesis</fullName>
    </submittedName>
</protein>
<proteinExistence type="predicted"/>
<dbReference type="GO" id="GO:0005886">
    <property type="term" value="C:plasma membrane"/>
    <property type="evidence" value="ECO:0007669"/>
    <property type="project" value="TreeGrafter"/>
</dbReference>
<dbReference type="PANTHER" id="PTHR30441">
    <property type="entry name" value="DUF748 DOMAIN-CONTAINING PROTEIN"/>
    <property type="match status" value="1"/>
</dbReference>
<reference evidence="3" key="1">
    <citation type="submission" date="2016-10" db="EMBL/GenBank/DDBJ databases">
        <authorList>
            <person name="Varghese N."/>
            <person name="Submissions S."/>
        </authorList>
    </citation>
    <scope>NUCLEOTIDE SEQUENCE [LARGE SCALE GENOMIC DNA]</scope>
    <source>
        <strain evidence="3">DSM 23313</strain>
    </source>
</reference>
<dbReference type="RefSeq" id="WP_090410408.1">
    <property type="nucleotide sequence ID" value="NZ_FNDQ01000033.1"/>
</dbReference>
<accession>A0A1G8GVT5</accession>
<evidence type="ECO:0000313" key="3">
    <source>
        <dbReference type="Proteomes" id="UP000243588"/>
    </source>
</evidence>
<feature type="region of interest" description="Disordered" evidence="1">
    <location>
        <begin position="836"/>
        <end position="857"/>
    </location>
</feature>
<organism evidence="2 3">
    <name type="scientific">Myroides phaeus</name>
    <dbReference type="NCBI Taxonomy" id="702745"/>
    <lineage>
        <taxon>Bacteria</taxon>
        <taxon>Pseudomonadati</taxon>
        <taxon>Bacteroidota</taxon>
        <taxon>Flavobacteriia</taxon>
        <taxon>Flavobacteriales</taxon>
        <taxon>Flavobacteriaceae</taxon>
        <taxon>Myroides</taxon>
    </lineage>
</organism>
<dbReference type="InterPro" id="IPR052894">
    <property type="entry name" value="AsmA-related"/>
</dbReference>
<evidence type="ECO:0000256" key="1">
    <source>
        <dbReference type="SAM" id="MobiDB-lite"/>
    </source>
</evidence>
<dbReference type="EMBL" id="FNDQ01000033">
    <property type="protein sequence ID" value="SDH98330.1"/>
    <property type="molecule type" value="Genomic_DNA"/>
</dbReference>
<evidence type="ECO:0000313" key="2">
    <source>
        <dbReference type="EMBL" id="SDH98330.1"/>
    </source>
</evidence>
<keyword evidence="3" id="KW-1185">Reference proteome</keyword>
<dbReference type="AlphaFoldDB" id="A0A1G8GVT5"/>
<dbReference type="STRING" id="702745.SAMN05421818_13310"/>
<dbReference type="PANTHER" id="PTHR30441:SF8">
    <property type="entry name" value="DUF748 DOMAIN-CONTAINING PROTEIN"/>
    <property type="match status" value="1"/>
</dbReference>
<gene>
    <name evidence="2" type="ORF">SAMN05421818_13310</name>
</gene>
<name>A0A1G8GVT5_9FLAO</name>
<sequence>MNKKVLKWVGGVLLVLIILLVSAPFLFKGKVQDLVKKTINDNLNATVNFEKVDLSLLRNFPKATVSIQDLVVVNQEPFAGDTLVFAKDIVLNMSVMELFKGADEPMNIESIKVANADVNVIVNEQGIANYDIAIKKEDEEDENSESTPFSLALNYYEVENVNVHYTDLGSKMVFSVSELYHRGTGNLTANVLDLDTESKGKVAFTMDGTKFLNDVNLSLKAMIGMDMDNMKFTFKENEALINKLPLKFDGYLQMLEEGQEYDLTFATPDSDFKNFLGLIPEAYAGNLKGVSTTGDFKVDGKVKGKLTEKTIPTLAIHMSSNNSSFKYPDLPKSVQNILLDVNVMNETGIIKDTYVDINKLSFRIDKDAFNAKAHIKNLTENAIVDAKLDGVINLANVSQAYPVKLDSPLTGVLKANVATNFDMNSVEKEQYQNIRNAGTLSLTGFNFETEAMAKPLQIQEAALTFNTSNVTLNKLNLKTGTTDLAANGRLDNLYGFLFKKQTLKGNFNLNSNNFVLADLLKEDTAASTEKKETKTATTASEPLKIPSFLDCTINANANTVVYDNLTLKNVKGTLTIKDETARLQNMSTDIFGGAITFAGDVSTKEAIPTFDMNLGLKMLDITQSFNGLDFLKKIAPIAGIITGKMNAGVKMNGKLSSTDLSPIVTSLTGDLQGDLIDAIVNPKNSKLLTTLDSAVQFIDLKQLDLNNKKMHIVFNNGKVQFKPFDLKLKDMSVQVSGEHGFDQSMNYTLDFKVPAKMLGNDIANTLTKLGPKDSAKFDAIPVKVGLTGNFSNPKVGTNMGEVVTNLTNQIIEEQKNKLVDKGKGALMDLLVGKNTPKEGEATAEGETPAIDTKKKETEEVVNKIGEGLKGLFNKKKKPEEPAKTE</sequence>
<dbReference type="GO" id="GO:0090313">
    <property type="term" value="P:regulation of protein targeting to membrane"/>
    <property type="evidence" value="ECO:0007669"/>
    <property type="project" value="TreeGrafter"/>
</dbReference>
<dbReference type="Proteomes" id="UP000243588">
    <property type="component" value="Unassembled WGS sequence"/>
</dbReference>